<dbReference type="Proteomes" id="UP001239795">
    <property type="component" value="Unassembled WGS sequence"/>
</dbReference>
<reference evidence="2 3" key="1">
    <citation type="submission" date="2016-10" db="EMBL/GenBank/DDBJ databases">
        <title>The genome sequence of Colletotrichum fioriniae PJ7.</title>
        <authorList>
            <person name="Baroncelli R."/>
        </authorList>
    </citation>
    <scope>NUCLEOTIDE SEQUENCE [LARGE SCALE GENOMIC DNA]</scope>
    <source>
        <strain evidence="2">Col 31</strain>
    </source>
</reference>
<accession>A0AAI9U4U6</accession>
<organism evidence="2 3">
    <name type="scientific">Colletotrichum melonis</name>
    <dbReference type="NCBI Taxonomy" id="1209925"/>
    <lineage>
        <taxon>Eukaryota</taxon>
        <taxon>Fungi</taxon>
        <taxon>Dikarya</taxon>
        <taxon>Ascomycota</taxon>
        <taxon>Pezizomycotina</taxon>
        <taxon>Sordariomycetes</taxon>
        <taxon>Hypocreomycetidae</taxon>
        <taxon>Glomerellales</taxon>
        <taxon>Glomerellaceae</taxon>
        <taxon>Colletotrichum</taxon>
        <taxon>Colletotrichum acutatum species complex</taxon>
    </lineage>
</organism>
<evidence type="ECO:0000256" key="1">
    <source>
        <dbReference type="SAM" id="MobiDB-lite"/>
    </source>
</evidence>
<protein>
    <submittedName>
        <fullName evidence="2">Uncharacterized protein</fullName>
    </submittedName>
</protein>
<sequence>VSTSSIWRRTPRHWRTAHLELAIVAFEFVVGSKPSLCRTGQGRLAIVGLFWASIPCFPPSKAACGSVALGTGMPRRSDRPPRRRYSQRKRKEDSGVGKVSPSSGHQRALHS</sequence>
<feature type="non-terminal residue" evidence="2">
    <location>
        <position position="1"/>
    </location>
</feature>
<evidence type="ECO:0000313" key="2">
    <source>
        <dbReference type="EMBL" id="KAK1451686.1"/>
    </source>
</evidence>
<name>A0AAI9U4U6_9PEZI</name>
<gene>
    <name evidence="2" type="ORF">CMEL01_06260</name>
</gene>
<comment type="caution">
    <text evidence="2">The sequence shown here is derived from an EMBL/GenBank/DDBJ whole genome shotgun (WGS) entry which is preliminary data.</text>
</comment>
<proteinExistence type="predicted"/>
<dbReference type="AlphaFoldDB" id="A0AAI9U4U6"/>
<feature type="region of interest" description="Disordered" evidence="1">
    <location>
        <begin position="67"/>
        <end position="111"/>
    </location>
</feature>
<keyword evidence="3" id="KW-1185">Reference proteome</keyword>
<evidence type="ECO:0000313" key="3">
    <source>
        <dbReference type="Proteomes" id="UP001239795"/>
    </source>
</evidence>
<dbReference type="EMBL" id="MLGG01000046">
    <property type="protein sequence ID" value="KAK1451686.1"/>
    <property type="molecule type" value="Genomic_DNA"/>
</dbReference>